<feature type="domain" description="Recombinase" evidence="2">
    <location>
        <begin position="171"/>
        <end position="275"/>
    </location>
</feature>
<evidence type="ECO:0000313" key="4">
    <source>
        <dbReference type="Proteomes" id="UP000249453"/>
    </source>
</evidence>
<dbReference type="GO" id="GO:0000150">
    <property type="term" value="F:DNA strand exchange activity"/>
    <property type="evidence" value="ECO:0007669"/>
    <property type="project" value="InterPro"/>
</dbReference>
<keyword evidence="4" id="KW-1185">Reference proteome</keyword>
<dbReference type="CDD" id="cd03768">
    <property type="entry name" value="SR_ResInv"/>
    <property type="match status" value="1"/>
</dbReference>
<gene>
    <name evidence="3" type="ORF">C7374_11230</name>
</gene>
<evidence type="ECO:0000313" key="3">
    <source>
        <dbReference type="EMBL" id="RAK26809.1"/>
    </source>
</evidence>
<dbReference type="PANTHER" id="PTHR30461">
    <property type="entry name" value="DNA-INVERTASE FROM LAMBDOID PROPHAGE"/>
    <property type="match status" value="1"/>
</dbReference>
<name>A0A364JTB6_9HYPH</name>
<dbReference type="SUPFAM" id="SSF53041">
    <property type="entry name" value="Resolvase-like"/>
    <property type="match status" value="1"/>
</dbReference>
<dbReference type="PROSITE" id="PS51736">
    <property type="entry name" value="RECOMBINASES_3"/>
    <property type="match status" value="1"/>
</dbReference>
<dbReference type="InterPro" id="IPR036162">
    <property type="entry name" value="Resolvase-like_N_sf"/>
</dbReference>
<dbReference type="PANTHER" id="PTHR30461:SF23">
    <property type="entry name" value="DNA RECOMBINASE-RELATED"/>
    <property type="match status" value="1"/>
</dbReference>
<protein>
    <submittedName>
        <fullName evidence="3">DNA invertase Pin-like site-specific DNA recombinase</fullName>
    </submittedName>
</protein>
<dbReference type="InterPro" id="IPR050639">
    <property type="entry name" value="SSR_resolvase"/>
</dbReference>
<dbReference type="Gene3D" id="3.90.1750.20">
    <property type="entry name" value="Putative Large Serine Recombinase, Chain B, Domain 2"/>
    <property type="match status" value="1"/>
</dbReference>
<dbReference type="Pfam" id="PF07508">
    <property type="entry name" value="Recombinase"/>
    <property type="match status" value="1"/>
</dbReference>
<comment type="caution">
    <text evidence="3">The sequence shown here is derived from an EMBL/GenBank/DDBJ whole genome shotgun (WGS) entry which is preliminary data.</text>
</comment>
<evidence type="ECO:0000259" key="2">
    <source>
        <dbReference type="PROSITE" id="PS51737"/>
    </source>
</evidence>
<dbReference type="Proteomes" id="UP000249453">
    <property type="component" value="Unassembled WGS sequence"/>
</dbReference>
<dbReference type="OrthoDB" id="7475655at2"/>
<dbReference type="RefSeq" id="WP_111575955.1">
    <property type="nucleotide sequence ID" value="NZ_JBHEEY010000013.1"/>
</dbReference>
<dbReference type="InterPro" id="IPR006119">
    <property type="entry name" value="Resolv_N"/>
</dbReference>
<feature type="domain" description="Resolvase/invertase-type recombinase catalytic" evidence="1">
    <location>
        <begin position="11"/>
        <end position="163"/>
    </location>
</feature>
<dbReference type="InterPro" id="IPR011109">
    <property type="entry name" value="DNA_bind_recombinase_dom"/>
</dbReference>
<dbReference type="SMART" id="SM00857">
    <property type="entry name" value="Resolvase"/>
    <property type="match status" value="1"/>
</dbReference>
<reference evidence="3 4" key="1">
    <citation type="submission" date="2018-06" db="EMBL/GenBank/DDBJ databases">
        <title>Genomic Encyclopedia of Type Strains, Phase IV (KMG-IV): sequencing the most valuable type-strain genomes for metagenomic binning, comparative biology and taxonomic classification.</title>
        <authorList>
            <person name="Goeker M."/>
        </authorList>
    </citation>
    <scope>NUCLEOTIDE SEQUENCE [LARGE SCALE GENOMIC DNA]</scope>
    <source>
        <strain evidence="3 4">DSM 26720</strain>
    </source>
</reference>
<dbReference type="Gene3D" id="3.40.50.1390">
    <property type="entry name" value="Resolvase, N-terminal catalytic domain"/>
    <property type="match status" value="1"/>
</dbReference>
<sequence length="439" mass="48885">MNIKQPQRRLRCAIYTRKSSEEGLDMEFNSLDAQREACEAYIASQRSEGFAAIRERYDDGGHSGGTLERPALQRLLADVEVGLIDVIVVYKIDRLSRSLMDFSKLVEVFERNQVTFVSVTQSFNTTTSMGRLTLNILLSFAQFEREVIGERIRDKFAASRKKGMWMGGYVPLGYDVRDRKLVINEEEAKTVRMIFERFVATGSATRLAKALAAEGVVNKRGKLIDKGFLYKLINNRVYIGEAAHKGTNYPGEHEAIIGRELWDAVQSVLKTSPRLRAAASRDQTPAMLRGLIFTDTGAAMTPTATKKGSKLYRYYTSMDLIRNRPTDAEGPQRLPAAMVEDAVVGEIRRMIATPEIRARAIAALKSDMPDIDDKAVIAALDDFDTLWASLFPAEQARIAQLLVARVTVGASGLAIDLRHDGIKSLARQMMAPQLEKDAA</sequence>
<dbReference type="GO" id="GO:0003677">
    <property type="term" value="F:DNA binding"/>
    <property type="evidence" value="ECO:0007669"/>
    <property type="project" value="InterPro"/>
</dbReference>
<dbReference type="AlphaFoldDB" id="A0A364JTB6"/>
<proteinExistence type="predicted"/>
<accession>A0A364JTB6</accession>
<organism evidence="3 4">
    <name type="scientific">Falsochrobactrum ovis</name>
    <dbReference type="NCBI Taxonomy" id="1293442"/>
    <lineage>
        <taxon>Bacteria</taxon>
        <taxon>Pseudomonadati</taxon>
        <taxon>Pseudomonadota</taxon>
        <taxon>Alphaproteobacteria</taxon>
        <taxon>Hyphomicrobiales</taxon>
        <taxon>Brucellaceae</taxon>
        <taxon>Falsochrobactrum</taxon>
    </lineage>
</organism>
<dbReference type="EMBL" id="QLMK01000012">
    <property type="protein sequence ID" value="RAK26809.1"/>
    <property type="molecule type" value="Genomic_DNA"/>
</dbReference>
<dbReference type="InterPro" id="IPR038109">
    <property type="entry name" value="DNA_bind_recomb_sf"/>
</dbReference>
<evidence type="ECO:0000259" key="1">
    <source>
        <dbReference type="PROSITE" id="PS51736"/>
    </source>
</evidence>
<dbReference type="Pfam" id="PF00239">
    <property type="entry name" value="Resolvase"/>
    <property type="match status" value="1"/>
</dbReference>
<dbReference type="PROSITE" id="PS51737">
    <property type="entry name" value="RECOMBINASE_DNA_BIND"/>
    <property type="match status" value="1"/>
</dbReference>